<protein>
    <recommendedName>
        <fullName evidence="2">BON domain-containing protein</fullName>
    </recommendedName>
</protein>
<keyword evidence="4" id="KW-1185">Reference proteome</keyword>
<dbReference type="PROSITE" id="PS50914">
    <property type="entry name" value="BON"/>
    <property type="match status" value="1"/>
</dbReference>
<sequence>MTDDRYRREGQRRYRRDYDESRNRSYGRNFEGDEGRYQRGGWESIDDDYPLGGQGYGNERYGGGRSRWEYGGRMSGQGGYGRRSGSRWGASEDRFGPSYGGEYGGFEDQDYGRGPSGYGSDYGYGGWSQREGRWGGPGRGSYGRQGREFEGQRSGGGQGMSREAYRQGAQGGGGYGEQMSSGGYGQWYGERAGQHRGRGPKGYRRSDERIREDVCDRLSDDASVDASEIEVRVNSCEVTLSGTVESRDQKRRAEDCAEAVSGVKNVQNNLRVSEGSGAGTATRSSWTGSSSAASGTAGTQSSGSSGTSGTQGSGTSAFGSDAKRET</sequence>
<feature type="compositionally biased region" description="Low complexity" evidence="1">
    <location>
        <begin position="279"/>
        <end position="320"/>
    </location>
</feature>
<feature type="compositionally biased region" description="Gly residues" evidence="1">
    <location>
        <begin position="169"/>
        <end position="186"/>
    </location>
</feature>
<feature type="domain" description="BON" evidence="2">
    <location>
        <begin position="206"/>
        <end position="274"/>
    </location>
</feature>
<feature type="compositionally biased region" description="Basic residues" evidence="1">
    <location>
        <begin position="194"/>
        <end position="203"/>
    </location>
</feature>
<dbReference type="Proteomes" id="UP000730739">
    <property type="component" value="Unassembled WGS sequence"/>
</dbReference>
<dbReference type="RefSeq" id="WP_234939216.1">
    <property type="nucleotide sequence ID" value="NZ_JAGILA010000001.1"/>
</dbReference>
<dbReference type="Pfam" id="PF04972">
    <property type="entry name" value="BON"/>
    <property type="match status" value="1"/>
</dbReference>
<dbReference type="InterPro" id="IPR007055">
    <property type="entry name" value="BON_dom"/>
</dbReference>
<dbReference type="PANTHER" id="PTHR34606:SF15">
    <property type="entry name" value="BON DOMAIN-CONTAINING PROTEIN"/>
    <property type="match status" value="1"/>
</dbReference>
<organism evidence="3 4">
    <name type="scientific">Sinorhizobium kostiense</name>
    <dbReference type="NCBI Taxonomy" id="76747"/>
    <lineage>
        <taxon>Bacteria</taxon>
        <taxon>Pseudomonadati</taxon>
        <taxon>Pseudomonadota</taxon>
        <taxon>Alphaproteobacteria</taxon>
        <taxon>Hyphomicrobiales</taxon>
        <taxon>Rhizobiaceae</taxon>
        <taxon>Sinorhizobium/Ensifer group</taxon>
        <taxon>Sinorhizobium</taxon>
    </lineage>
</organism>
<comment type="caution">
    <text evidence="3">The sequence shown here is derived from an EMBL/GenBank/DDBJ whole genome shotgun (WGS) entry which is preliminary data.</text>
</comment>
<evidence type="ECO:0000256" key="1">
    <source>
        <dbReference type="SAM" id="MobiDB-lite"/>
    </source>
</evidence>
<feature type="compositionally biased region" description="Gly residues" evidence="1">
    <location>
        <begin position="73"/>
        <end position="82"/>
    </location>
</feature>
<feature type="compositionally biased region" description="Basic and acidic residues" evidence="1">
    <location>
        <begin position="1"/>
        <end position="23"/>
    </location>
</feature>
<accession>A0ABS4QUI7</accession>
<dbReference type="InterPro" id="IPR051686">
    <property type="entry name" value="Lipoprotein_DolP"/>
</dbReference>
<reference evidence="3 4" key="1">
    <citation type="submission" date="2021-03" db="EMBL/GenBank/DDBJ databases">
        <title>Genomic Encyclopedia of Type Strains, Phase IV (KMG-IV): sequencing the most valuable type-strain genomes for metagenomic binning, comparative biology and taxonomic classification.</title>
        <authorList>
            <person name="Goeker M."/>
        </authorList>
    </citation>
    <scope>NUCLEOTIDE SEQUENCE [LARGE SCALE GENOMIC DNA]</scope>
    <source>
        <strain evidence="3 4">DSM 13372</strain>
    </source>
</reference>
<evidence type="ECO:0000313" key="4">
    <source>
        <dbReference type="Proteomes" id="UP000730739"/>
    </source>
</evidence>
<feature type="region of interest" description="Disordered" evidence="1">
    <location>
        <begin position="268"/>
        <end position="326"/>
    </location>
</feature>
<evidence type="ECO:0000313" key="3">
    <source>
        <dbReference type="EMBL" id="MBP2233655.1"/>
    </source>
</evidence>
<feature type="compositionally biased region" description="Gly residues" evidence="1">
    <location>
        <begin position="134"/>
        <end position="143"/>
    </location>
</feature>
<proteinExistence type="predicted"/>
<dbReference type="Gene3D" id="3.30.1340.30">
    <property type="match status" value="1"/>
</dbReference>
<dbReference type="EMBL" id="JAGILA010000001">
    <property type="protein sequence ID" value="MBP2233655.1"/>
    <property type="molecule type" value="Genomic_DNA"/>
</dbReference>
<dbReference type="InterPro" id="IPR014004">
    <property type="entry name" value="Transpt-assoc_nodulatn_dom_bac"/>
</dbReference>
<feature type="compositionally biased region" description="Gly residues" evidence="1">
    <location>
        <begin position="114"/>
        <end position="126"/>
    </location>
</feature>
<feature type="compositionally biased region" description="Gly residues" evidence="1">
    <location>
        <begin position="52"/>
        <end position="65"/>
    </location>
</feature>
<gene>
    <name evidence="3" type="ORF">J2Z31_000145</name>
</gene>
<feature type="region of interest" description="Disordered" evidence="1">
    <location>
        <begin position="1"/>
        <end position="209"/>
    </location>
</feature>
<name>A0ABS4QUI7_9HYPH</name>
<dbReference type="PANTHER" id="PTHR34606">
    <property type="entry name" value="BON DOMAIN-CONTAINING PROTEIN"/>
    <property type="match status" value="1"/>
</dbReference>
<dbReference type="SMART" id="SM00749">
    <property type="entry name" value="BON"/>
    <property type="match status" value="1"/>
</dbReference>
<evidence type="ECO:0000259" key="2">
    <source>
        <dbReference type="PROSITE" id="PS50914"/>
    </source>
</evidence>